<comment type="domain">
    <text evidence="12">Consists of three domains: the N-terminal catalytic domain, the editing domain and the C-terminal anticodon-binding domain.</text>
</comment>
<keyword evidence="15" id="KW-1185">Reference proteome</keyword>
<dbReference type="InterPro" id="IPR033730">
    <property type="entry name" value="ProRS_core_prok"/>
</dbReference>
<keyword evidence="5 12" id="KW-0547">Nucleotide-binding</keyword>
<dbReference type="Pfam" id="PF03129">
    <property type="entry name" value="HGTP_anticodon"/>
    <property type="match status" value="1"/>
</dbReference>
<dbReference type="NCBIfam" id="TIGR00409">
    <property type="entry name" value="proS_fam_II"/>
    <property type="match status" value="1"/>
</dbReference>
<dbReference type="InterPro" id="IPR004154">
    <property type="entry name" value="Anticodon-bd"/>
</dbReference>
<comment type="catalytic activity">
    <reaction evidence="9 12">
        <text>tRNA(Pro) + L-proline + ATP = L-prolyl-tRNA(Pro) + AMP + diphosphate</text>
        <dbReference type="Rhea" id="RHEA:14305"/>
        <dbReference type="Rhea" id="RHEA-COMP:9700"/>
        <dbReference type="Rhea" id="RHEA-COMP:9702"/>
        <dbReference type="ChEBI" id="CHEBI:30616"/>
        <dbReference type="ChEBI" id="CHEBI:33019"/>
        <dbReference type="ChEBI" id="CHEBI:60039"/>
        <dbReference type="ChEBI" id="CHEBI:78442"/>
        <dbReference type="ChEBI" id="CHEBI:78532"/>
        <dbReference type="ChEBI" id="CHEBI:456215"/>
        <dbReference type="EC" id="6.1.1.15"/>
    </reaction>
</comment>
<dbReference type="PANTHER" id="PTHR42753:SF2">
    <property type="entry name" value="PROLINE--TRNA LIGASE"/>
    <property type="match status" value="1"/>
</dbReference>
<accession>A0A8A7KHS0</accession>
<dbReference type="PANTHER" id="PTHR42753">
    <property type="entry name" value="MITOCHONDRIAL RIBOSOME PROTEIN L39/PROLYL-TRNA LIGASE FAMILY MEMBER"/>
    <property type="match status" value="1"/>
</dbReference>
<dbReference type="InterPro" id="IPR050062">
    <property type="entry name" value="Pro-tRNA_synthetase"/>
</dbReference>
<proteinExistence type="inferred from homology"/>
<dbReference type="GO" id="GO:0005524">
    <property type="term" value="F:ATP binding"/>
    <property type="evidence" value="ECO:0007669"/>
    <property type="project" value="UniProtKB-UniRule"/>
</dbReference>
<keyword evidence="7 12" id="KW-0648">Protein biosynthesis</keyword>
<dbReference type="GO" id="GO:0140096">
    <property type="term" value="F:catalytic activity, acting on a protein"/>
    <property type="evidence" value="ECO:0007669"/>
    <property type="project" value="UniProtKB-ARBA"/>
</dbReference>
<dbReference type="NCBIfam" id="NF006625">
    <property type="entry name" value="PRK09194.1"/>
    <property type="match status" value="1"/>
</dbReference>
<sequence>MKMSKMYLPTLKEVPSEAEVLSHQYMLRAGMMRTLTAGVYSYLPLGYRVIRKIENIIRKAMDESGAQELLMPIMHTAELWQESGRWDRFGPLMIKFQDRKGREYCLGPTHEEIITDLVRDEIRSYKDLPLNLYQIQTKVRDEIRPRFGIMRGREFIMKDAYSFDTDYEGLDKSYQLMYDAYVKAFKDCGLEVRAVEADSGAMGGSASHEFMVLADAGEDEVAFCNNCDYAANVERAGAAIADPAFEKEEMAAAEKVYTPAQKTIAEITEYLNVNADRTIKSLAFLADGEPILVLLSGDDELNEIKLANYLNAVELEAVVEDKFPEMYNSFAGFIGPVGIKEGIRILADLRVKNLKNAITGANEKDYHLINVNPGKDFEVEDYLDLRKVKDGDQCPHCEGQLEIKAGIEVGHIFKLGSKYSESMGARYLDENGREQLIIMGSYGIGITRLVAAAIEQQHDENGIIWPTAIAPYQVIILPLGNNDEVTTRAEVIYQELTDNGIEVLLDDRQERAGVKFNDADLIGIPLRLTIGSRSLEKGVVEARVRKTGEEINIKLDSVYEKVIGILKNID</sequence>
<dbReference type="InterPro" id="IPR002316">
    <property type="entry name" value="Pro-tRNA-ligase_IIa"/>
</dbReference>
<dbReference type="InterPro" id="IPR004500">
    <property type="entry name" value="Pro-tRNA-synth_IIa_bac-type"/>
</dbReference>
<name>A0A8A7KHS0_9FIRM</name>
<evidence type="ECO:0000256" key="4">
    <source>
        <dbReference type="ARBA" id="ARBA00022598"/>
    </source>
</evidence>
<dbReference type="EC" id="6.1.1.15" evidence="12"/>
<dbReference type="GO" id="GO:0006433">
    <property type="term" value="P:prolyl-tRNA aminoacylation"/>
    <property type="evidence" value="ECO:0007669"/>
    <property type="project" value="UniProtKB-UniRule"/>
</dbReference>
<comment type="similarity">
    <text evidence="11 12">Belongs to the class-II aminoacyl-tRNA synthetase family. ProS type 1 subfamily.</text>
</comment>
<comment type="subcellular location">
    <subcellularLocation>
        <location evidence="1 12">Cytoplasm</location>
    </subcellularLocation>
</comment>
<dbReference type="CDD" id="cd00861">
    <property type="entry name" value="ProRS_anticodon_short"/>
    <property type="match status" value="1"/>
</dbReference>
<evidence type="ECO:0000256" key="7">
    <source>
        <dbReference type="ARBA" id="ARBA00022917"/>
    </source>
</evidence>
<evidence type="ECO:0000256" key="3">
    <source>
        <dbReference type="ARBA" id="ARBA00022490"/>
    </source>
</evidence>
<keyword evidence="6 12" id="KW-0067">ATP-binding</keyword>
<reference evidence="14" key="1">
    <citation type="submission" date="2019-12" db="EMBL/GenBank/DDBJ databases">
        <authorList>
            <person name="zhang j."/>
            <person name="sun C.M."/>
        </authorList>
    </citation>
    <scope>NUCLEOTIDE SEQUENCE</scope>
    <source>
        <strain evidence="14">NS-1</strain>
    </source>
</reference>
<dbReference type="KEGG" id="ifn:GM661_10760"/>
<gene>
    <name evidence="12" type="primary">proS</name>
    <name evidence="14" type="ORF">GM661_10760</name>
</gene>
<evidence type="ECO:0000259" key="13">
    <source>
        <dbReference type="PROSITE" id="PS50862"/>
    </source>
</evidence>
<dbReference type="Pfam" id="PF04073">
    <property type="entry name" value="tRNA_edit"/>
    <property type="match status" value="1"/>
</dbReference>
<dbReference type="AlphaFoldDB" id="A0A8A7KHS0"/>
<evidence type="ECO:0000313" key="15">
    <source>
        <dbReference type="Proteomes" id="UP000665020"/>
    </source>
</evidence>
<evidence type="ECO:0000256" key="11">
    <source>
        <dbReference type="ARBA" id="ARBA00060755"/>
    </source>
</evidence>
<keyword evidence="4 12" id="KW-0436">Ligase</keyword>
<dbReference type="GO" id="GO:0002161">
    <property type="term" value="F:aminoacyl-tRNA deacylase activity"/>
    <property type="evidence" value="ECO:0007669"/>
    <property type="project" value="InterPro"/>
</dbReference>
<keyword evidence="3 12" id="KW-0963">Cytoplasm</keyword>
<keyword evidence="8 12" id="KW-0030">Aminoacyl-tRNA synthetase</keyword>
<dbReference type="PIRSF" id="PIRSF001535">
    <property type="entry name" value="ProRS_1"/>
    <property type="match status" value="1"/>
</dbReference>
<evidence type="ECO:0000256" key="10">
    <source>
        <dbReference type="ARBA" id="ARBA00053664"/>
    </source>
</evidence>
<dbReference type="Proteomes" id="UP000665020">
    <property type="component" value="Chromosome"/>
</dbReference>
<dbReference type="SUPFAM" id="SSF55681">
    <property type="entry name" value="Class II aaRS and biotin synthetases"/>
    <property type="match status" value="1"/>
</dbReference>
<dbReference type="CDD" id="cd00779">
    <property type="entry name" value="ProRS_core_prok"/>
    <property type="match status" value="1"/>
</dbReference>
<dbReference type="InterPro" id="IPR006195">
    <property type="entry name" value="aa-tRNA-synth_II"/>
</dbReference>
<dbReference type="InterPro" id="IPR002314">
    <property type="entry name" value="aa-tRNA-synt_IIb"/>
</dbReference>
<dbReference type="CDD" id="cd04334">
    <property type="entry name" value="ProRS-INS"/>
    <property type="match status" value="1"/>
</dbReference>
<organism evidence="14 15">
    <name type="scientific">Iocasia fonsfrigidae</name>
    <dbReference type="NCBI Taxonomy" id="2682810"/>
    <lineage>
        <taxon>Bacteria</taxon>
        <taxon>Bacillati</taxon>
        <taxon>Bacillota</taxon>
        <taxon>Clostridia</taxon>
        <taxon>Halanaerobiales</taxon>
        <taxon>Halanaerobiaceae</taxon>
        <taxon>Iocasia</taxon>
    </lineage>
</organism>
<dbReference type="PRINTS" id="PR01046">
    <property type="entry name" value="TRNASYNTHPRO"/>
</dbReference>
<dbReference type="InterPro" id="IPR036754">
    <property type="entry name" value="YbaK/aa-tRNA-synt-asso_dom_sf"/>
</dbReference>
<evidence type="ECO:0000256" key="6">
    <source>
        <dbReference type="ARBA" id="ARBA00022840"/>
    </source>
</evidence>
<dbReference type="GO" id="GO:0005829">
    <property type="term" value="C:cytosol"/>
    <property type="evidence" value="ECO:0007669"/>
    <property type="project" value="TreeGrafter"/>
</dbReference>
<dbReference type="Gene3D" id="3.30.930.10">
    <property type="entry name" value="Bira Bifunctional Protein, Domain 2"/>
    <property type="match status" value="2"/>
</dbReference>
<dbReference type="HAMAP" id="MF_01569">
    <property type="entry name" value="Pro_tRNA_synth_type1"/>
    <property type="match status" value="1"/>
</dbReference>
<dbReference type="InterPro" id="IPR007214">
    <property type="entry name" value="YbaK/aa-tRNA-synth-assoc-dom"/>
</dbReference>
<dbReference type="PROSITE" id="PS50862">
    <property type="entry name" value="AA_TRNA_LIGASE_II"/>
    <property type="match status" value="1"/>
</dbReference>
<dbReference type="FunFam" id="3.30.930.10:FF:000066">
    <property type="entry name" value="Proline--tRNA ligase"/>
    <property type="match status" value="1"/>
</dbReference>
<comment type="subunit">
    <text evidence="2 12">Homodimer.</text>
</comment>
<evidence type="ECO:0000256" key="8">
    <source>
        <dbReference type="ARBA" id="ARBA00023146"/>
    </source>
</evidence>
<protein>
    <recommendedName>
        <fullName evidence="12">Proline--tRNA ligase</fullName>
        <ecNumber evidence="12">6.1.1.15</ecNumber>
    </recommendedName>
    <alternativeName>
        <fullName evidence="12">Prolyl-tRNA synthetase</fullName>
        <shortName evidence="12">ProRS</shortName>
    </alternativeName>
</protein>
<dbReference type="FunFam" id="3.30.930.10:FF:000065">
    <property type="entry name" value="Proline--tRNA ligase"/>
    <property type="match status" value="1"/>
</dbReference>
<dbReference type="InterPro" id="IPR023717">
    <property type="entry name" value="Pro-tRNA-Synthase_IIa_type1"/>
</dbReference>
<comment type="function">
    <text evidence="10 12">Catalyzes the attachment of proline to tRNA(Pro) in a two-step reaction: proline is first activated by ATP to form Pro-AMP and then transferred to the acceptor end of tRNA(Pro). As ProRS can inadvertently accommodate and process non-cognate amino acids such as alanine and cysteine, to avoid such errors it has two additional distinct editing activities against alanine. One activity is designated as 'pretransfer' editing and involves the tRNA(Pro)-independent hydrolysis of activated Ala-AMP. The other activity is designated 'posttransfer' editing and involves deacylation of mischarged Ala-tRNA(Pro). The misacylated Cys-tRNA(Pro) is not edited by ProRS.</text>
</comment>
<dbReference type="SUPFAM" id="SSF52954">
    <property type="entry name" value="Class II aaRS ABD-related"/>
    <property type="match status" value="1"/>
</dbReference>
<evidence type="ECO:0000256" key="5">
    <source>
        <dbReference type="ARBA" id="ARBA00022741"/>
    </source>
</evidence>
<evidence type="ECO:0000256" key="12">
    <source>
        <dbReference type="HAMAP-Rule" id="MF_01569"/>
    </source>
</evidence>
<evidence type="ECO:0000256" key="1">
    <source>
        <dbReference type="ARBA" id="ARBA00004496"/>
    </source>
</evidence>
<dbReference type="InterPro" id="IPR045864">
    <property type="entry name" value="aa-tRNA-synth_II/BPL/LPL"/>
</dbReference>
<dbReference type="RefSeq" id="WP_230866850.1">
    <property type="nucleotide sequence ID" value="NZ_CP046640.1"/>
</dbReference>
<evidence type="ECO:0000313" key="14">
    <source>
        <dbReference type="EMBL" id="QTL98417.1"/>
    </source>
</evidence>
<dbReference type="InterPro" id="IPR036621">
    <property type="entry name" value="Anticodon-bd_dom_sf"/>
</dbReference>
<evidence type="ECO:0000256" key="9">
    <source>
        <dbReference type="ARBA" id="ARBA00047671"/>
    </source>
</evidence>
<dbReference type="Gene3D" id="3.40.50.800">
    <property type="entry name" value="Anticodon-binding domain"/>
    <property type="match status" value="1"/>
</dbReference>
<dbReference type="InterPro" id="IPR044140">
    <property type="entry name" value="ProRS_anticodon_short"/>
</dbReference>
<dbReference type="GO" id="GO:0004827">
    <property type="term" value="F:proline-tRNA ligase activity"/>
    <property type="evidence" value="ECO:0007669"/>
    <property type="project" value="UniProtKB-UniRule"/>
</dbReference>
<evidence type="ECO:0000256" key="2">
    <source>
        <dbReference type="ARBA" id="ARBA00011738"/>
    </source>
</evidence>
<feature type="domain" description="Aminoacyl-transfer RNA synthetases class-II family profile" evidence="13">
    <location>
        <begin position="38"/>
        <end position="466"/>
    </location>
</feature>
<dbReference type="GO" id="GO:0016740">
    <property type="term" value="F:transferase activity"/>
    <property type="evidence" value="ECO:0007669"/>
    <property type="project" value="UniProtKB-ARBA"/>
</dbReference>
<dbReference type="Pfam" id="PF00587">
    <property type="entry name" value="tRNA-synt_2b"/>
    <property type="match status" value="1"/>
</dbReference>
<dbReference type="SUPFAM" id="SSF55826">
    <property type="entry name" value="YbaK/ProRS associated domain"/>
    <property type="match status" value="1"/>
</dbReference>
<dbReference type="EMBL" id="CP046640">
    <property type="protein sequence ID" value="QTL98417.1"/>
    <property type="molecule type" value="Genomic_DNA"/>
</dbReference>